<proteinExistence type="predicted"/>
<accession>A0A225UL58</accession>
<reference evidence="2" key="1">
    <citation type="submission" date="2017-03" db="EMBL/GenBank/DDBJ databases">
        <title>Phytopthora megakarya and P. palmivora, two closely related causual agents of cacao black pod achieved similar genome size and gene model numbers by different mechanisms.</title>
        <authorList>
            <person name="Ali S."/>
            <person name="Shao J."/>
            <person name="Larry D.J."/>
            <person name="Kronmiller B."/>
            <person name="Shen D."/>
            <person name="Strem M.D."/>
            <person name="Melnick R.L."/>
            <person name="Guiltinan M.J."/>
            <person name="Tyler B.M."/>
            <person name="Meinhardt L.W."/>
            <person name="Bailey B.A."/>
        </authorList>
    </citation>
    <scope>NUCLEOTIDE SEQUENCE [LARGE SCALE GENOMIC DNA]</scope>
    <source>
        <strain evidence="2">zdho120</strain>
    </source>
</reference>
<evidence type="ECO:0000313" key="2">
    <source>
        <dbReference type="Proteomes" id="UP000198211"/>
    </source>
</evidence>
<organism evidence="1 2">
    <name type="scientific">Phytophthora megakarya</name>
    <dbReference type="NCBI Taxonomy" id="4795"/>
    <lineage>
        <taxon>Eukaryota</taxon>
        <taxon>Sar</taxon>
        <taxon>Stramenopiles</taxon>
        <taxon>Oomycota</taxon>
        <taxon>Peronosporomycetes</taxon>
        <taxon>Peronosporales</taxon>
        <taxon>Peronosporaceae</taxon>
        <taxon>Phytophthora</taxon>
    </lineage>
</organism>
<dbReference type="EMBL" id="NBNE01015588">
    <property type="protein sequence ID" value="OWY93713.1"/>
    <property type="molecule type" value="Genomic_DNA"/>
</dbReference>
<comment type="caution">
    <text evidence="1">The sequence shown here is derived from an EMBL/GenBank/DDBJ whole genome shotgun (WGS) entry which is preliminary data.</text>
</comment>
<sequence>MNLSPFAFDLVKEEFMYATGGRADYVVNIENGLFILESRRTGLKHTVNRKVKDRHMRYLADMLCSVVPRICAK</sequence>
<dbReference type="Proteomes" id="UP000198211">
    <property type="component" value="Unassembled WGS sequence"/>
</dbReference>
<dbReference type="AlphaFoldDB" id="A0A225UL58"/>
<keyword evidence="2" id="KW-1185">Reference proteome</keyword>
<protein>
    <submittedName>
        <fullName evidence="1">Uncharacterized protein</fullName>
    </submittedName>
</protein>
<evidence type="ECO:0000313" key="1">
    <source>
        <dbReference type="EMBL" id="OWY93713.1"/>
    </source>
</evidence>
<gene>
    <name evidence="1" type="ORF">PHMEG_00036793</name>
</gene>
<name>A0A225UL58_9STRA</name>